<evidence type="ECO:0000313" key="1">
    <source>
        <dbReference type="EMBL" id="MCE3215945.1"/>
    </source>
</evidence>
<gene>
    <name evidence="1" type="ORF">HAX54_004148</name>
</gene>
<evidence type="ECO:0000313" key="2">
    <source>
        <dbReference type="Proteomes" id="UP000823775"/>
    </source>
</evidence>
<protein>
    <submittedName>
        <fullName evidence="1">Uncharacterized protein</fullName>
    </submittedName>
</protein>
<sequence>MARVLLLKGYKLTDWPQLLFTVLLHFFFMMPKGGRLEGKGYCDGGKRSERERLKATRQEETVHGVRGKFRGLSSSKRGKLLEMGFDDMTIRLRTRLPVASLSSKSQPCTADKAKCAD</sequence>
<keyword evidence="2" id="KW-1185">Reference proteome</keyword>
<dbReference type="EMBL" id="JACEIK010011887">
    <property type="protein sequence ID" value="MCE3215945.1"/>
    <property type="molecule type" value="Genomic_DNA"/>
</dbReference>
<comment type="caution">
    <text evidence="1">The sequence shown here is derived from an EMBL/GenBank/DDBJ whole genome shotgun (WGS) entry which is preliminary data.</text>
</comment>
<dbReference type="Proteomes" id="UP000823775">
    <property type="component" value="Unassembled WGS sequence"/>
</dbReference>
<name>A0ABS8WV31_DATST</name>
<accession>A0ABS8WV31</accession>
<reference evidence="1 2" key="1">
    <citation type="journal article" date="2021" name="BMC Genomics">
        <title>Datura genome reveals duplications of psychoactive alkaloid biosynthetic genes and high mutation rate following tissue culture.</title>
        <authorList>
            <person name="Rajewski A."/>
            <person name="Carter-House D."/>
            <person name="Stajich J."/>
            <person name="Litt A."/>
        </authorList>
    </citation>
    <scope>NUCLEOTIDE SEQUENCE [LARGE SCALE GENOMIC DNA]</scope>
    <source>
        <strain evidence="1">AR-01</strain>
    </source>
</reference>
<proteinExistence type="predicted"/>
<organism evidence="1 2">
    <name type="scientific">Datura stramonium</name>
    <name type="common">Jimsonweed</name>
    <name type="synonym">Common thornapple</name>
    <dbReference type="NCBI Taxonomy" id="4076"/>
    <lineage>
        <taxon>Eukaryota</taxon>
        <taxon>Viridiplantae</taxon>
        <taxon>Streptophyta</taxon>
        <taxon>Embryophyta</taxon>
        <taxon>Tracheophyta</taxon>
        <taxon>Spermatophyta</taxon>
        <taxon>Magnoliopsida</taxon>
        <taxon>eudicotyledons</taxon>
        <taxon>Gunneridae</taxon>
        <taxon>Pentapetalae</taxon>
        <taxon>asterids</taxon>
        <taxon>lamiids</taxon>
        <taxon>Solanales</taxon>
        <taxon>Solanaceae</taxon>
        <taxon>Solanoideae</taxon>
        <taxon>Datureae</taxon>
        <taxon>Datura</taxon>
    </lineage>
</organism>